<evidence type="ECO:0000313" key="1">
    <source>
        <dbReference type="EMBL" id="AGK61854.1"/>
    </source>
</evidence>
<dbReference type="STRING" id="387631.Asulf_01888"/>
<dbReference type="KEGG" id="ast:Asulf_01888"/>
<proteinExistence type="predicted"/>
<organism evidence="1 2">
    <name type="scientific">Archaeoglobus sulfaticallidus PM70-1</name>
    <dbReference type="NCBI Taxonomy" id="387631"/>
    <lineage>
        <taxon>Archaea</taxon>
        <taxon>Methanobacteriati</taxon>
        <taxon>Methanobacteriota</taxon>
        <taxon>Archaeoglobi</taxon>
        <taxon>Archaeoglobales</taxon>
        <taxon>Archaeoglobaceae</taxon>
        <taxon>Archaeoglobus</taxon>
    </lineage>
</organism>
<dbReference type="RefSeq" id="WP_015591450.1">
    <property type="nucleotide sequence ID" value="NC_021169.1"/>
</dbReference>
<sequence length="93" mass="10626">MMKEVYVHDVGMFLREAVEEFIRLLQGLGYAVKVNNSINCSITAIKNGDIVKIRFKPGGRNELGIQRTIVEIECKKDIHEKIQKKLYYLRGGG</sequence>
<dbReference type="HOGENOM" id="CLU_2392733_0_0_2"/>
<keyword evidence="2" id="KW-1185">Reference proteome</keyword>
<evidence type="ECO:0000313" key="2">
    <source>
        <dbReference type="Proteomes" id="UP000013307"/>
    </source>
</evidence>
<protein>
    <submittedName>
        <fullName evidence="1">Uncharacterized protein</fullName>
    </submittedName>
</protein>
<dbReference type="AlphaFoldDB" id="N0BE00"/>
<dbReference type="GeneID" id="15393522"/>
<accession>N0BE00</accession>
<gene>
    <name evidence="1" type="ORF">Asulf_01888</name>
</gene>
<dbReference type="EMBL" id="CP005290">
    <property type="protein sequence ID" value="AGK61854.1"/>
    <property type="molecule type" value="Genomic_DNA"/>
</dbReference>
<dbReference type="eggNOG" id="arCOG12195">
    <property type="taxonomic scope" value="Archaea"/>
</dbReference>
<dbReference type="Proteomes" id="UP000013307">
    <property type="component" value="Chromosome"/>
</dbReference>
<name>N0BE00_9EURY</name>
<reference evidence="1 2" key="1">
    <citation type="journal article" date="2013" name="Genome Announc.">
        <title>Complete Genome Sequence of the Thermophilic and Facultatively Chemolithoautotrophic Sulfate Reducer Archaeoglobus sulfaticallidus Strain PM70-1T.</title>
        <authorList>
            <person name="Stokke R."/>
            <person name="Hocking W.P."/>
            <person name="Steinsbu B.O."/>
            <person name="Steen I.H."/>
        </authorList>
    </citation>
    <scope>NUCLEOTIDE SEQUENCE [LARGE SCALE GENOMIC DNA]</scope>
    <source>
        <strain evidence="1">PM70-1</strain>
    </source>
</reference>